<sequence length="208" mass="24082">FPLLSIEQGCMVSKDADITVAFRVELPELFTVTSAEYEAMHSAWHKAIKVLPNYTIVHKQDWFIKERYQPKMAESGLSFLSRASNRHFNERPFLHHSVYLFLTKTNKQRMQRQSNFSSLCRGHLLPKEITDKEEVVKFMEAVDQFERIINDTEQIRLTSMKEEDLVGTAEKGGLLDRYFSLSEEGHASLEDIRLGADLVRIGDNRLCL</sequence>
<dbReference type="InterPro" id="IPR024451">
    <property type="entry name" value="TraG_N_Bacteroidetes"/>
</dbReference>
<dbReference type="OrthoDB" id="596266at2"/>
<evidence type="ECO:0000259" key="1">
    <source>
        <dbReference type="Pfam" id="PF12991"/>
    </source>
</evidence>
<dbReference type="NCBIfam" id="TIGR03783">
    <property type="entry name" value="Bac_Flav_CT_G"/>
    <property type="match status" value="1"/>
</dbReference>
<organism evidence="2 3">
    <name type="scientific">Prevotella amnii DNF00058</name>
    <dbReference type="NCBI Taxonomy" id="1401066"/>
    <lineage>
        <taxon>Bacteria</taxon>
        <taxon>Pseudomonadati</taxon>
        <taxon>Bacteroidota</taxon>
        <taxon>Bacteroidia</taxon>
        <taxon>Bacteroidales</taxon>
        <taxon>Prevotellaceae</taxon>
        <taxon>Prevotella</taxon>
    </lineage>
</organism>
<evidence type="ECO:0000313" key="2">
    <source>
        <dbReference type="EMBL" id="KGF50159.1"/>
    </source>
</evidence>
<comment type="caution">
    <text evidence="2">The sequence shown here is derived from an EMBL/GenBank/DDBJ whole genome shotgun (WGS) entry which is preliminary data.</text>
</comment>
<keyword evidence="3" id="KW-1185">Reference proteome</keyword>
<dbReference type="PANTHER" id="PTHR38467">
    <property type="match status" value="1"/>
</dbReference>
<reference evidence="2 3" key="1">
    <citation type="submission" date="2014-07" db="EMBL/GenBank/DDBJ databases">
        <authorList>
            <person name="McCorrison J."/>
            <person name="Sanka R."/>
            <person name="Torralba M."/>
            <person name="Gillis M."/>
            <person name="Haft D.H."/>
            <person name="Methe B."/>
            <person name="Sutton G."/>
            <person name="Nelson K.E."/>
        </authorList>
    </citation>
    <scope>NUCLEOTIDE SEQUENCE [LARGE SCALE GENOMIC DNA]</scope>
    <source>
        <strain evidence="2 3">DNF00058</strain>
    </source>
</reference>
<dbReference type="Pfam" id="PF12991">
    <property type="entry name" value="DUF3875"/>
    <property type="match status" value="1"/>
</dbReference>
<dbReference type="InterPro" id="IPR022509">
    <property type="entry name" value="Conjugation_ATPase_TraG"/>
</dbReference>
<feature type="domain" description="TraG N-terminal Bacteroidetes" evidence="1">
    <location>
        <begin position="1"/>
        <end position="42"/>
    </location>
</feature>
<accession>A0A096CXX9</accession>
<gene>
    <name evidence="2" type="ORF">HMPREF9302_10215</name>
</gene>
<dbReference type="RefSeq" id="WP_156098366.1">
    <property type="nucleotide sequence ID" value="NZ_JRNU01000088.1"/>
</dbReference>
<feature type="non-terminal residue" evidence="2">
    <location>
        <position position="208"/>
    </location>
</feature>
<dbReference type="PANTHER" id="PTHR38467:SF1">
    <property type="entry name" value="CONJUGATIVE TRANSFER: ASSEMBLY"/>
    <property type="match status" value="1"/>
</dbReference>
<dbReference type="AlphaFoldDB" id="A0A096CXX9"/>
<dbReference type="InterPro" id="IPR053155">
    <property type="entry name" value="F-pilin_assembly_TraC"/>
</dbReference>
<dbReference type="Proteomes" id="UP000029614">
    <property type="component" value="Unassembled WGS sequence"/>
</dbReference>
<name>A0A096CXX9_9BACT</name>
<evidence type="ECO:0000313" key="3">
    <source>
        <dbReference type="Proteomes" id="UP000029614"/>
    </source>
</evidence>
<proteinExistence type="predicted"/>
<dbReference type="EMBL" id="JRNU01000088">
    <property type="protein sequence ID" value="KGF50159.1"/>
    <property type="molecule type" value="Genomic_DNA"/>
</dbReference>
<protein>
    <submittedName>
        <fullName evidence="2">Conjugal transfer protein TraG</fullName>
    </submittedName>
</protein>
<feature type="non-terminal residue" evidence="2">
    <location>
        <position position="1"/>
    </location>
</feature>